<evidence type="ECO:0000313" key="1">
    <source>
        <dbReference type="EMBL" id="JAH59302.1"/>
    </source>
</evidence>
<protein>
    <submittedName>
        <fullName evidence="1">Uncharacterized protein</fullName>
    </submittedName>
</protein>
<dbReference type="EMBL" id="GBXM01049275">
    <property type="protein sequence ID" value="JAH59302.1"/>
    <property type="molecule type" value="Transcribed_RNA"/>
</dbReference>
<organism evidence="1">
    <name type="scientific">Anguilla anguilla</name>
    <name type="common">European freshwater eel</name>
    <name type="synonym">Muraena anguilla</name>
    <dbReference type="NCBI Taxonomy" id="7936"/>
    <lineage>
        <taxon>Eukaryota</taxon>
        <taxon>Metazoa</taxon>
        <taxon>Chordata</taxon>
        <taxon>Craniata</taxon>
        <taxon>Vertebrata</taxon>
        <taxon>Euteleostomi</taxon>
        <taxon>Actinopterygii</taxon>
        <taxon>Neopterygii</taxon>
        <taxon>Teleostei</taxon>
        <taxon>Anguilliformes</taxon>
        <taxon>Anguillidae</taxon>
        <taxon>Anguilla</taxon>
    </lineage>
</organism>
<proteinExistence type="predicted"/>
<sequence>MLVMEISCC</sequence>
<reference evidence="1" key="1">
    <citation type="submission" date="2014-11" db="EMBL/GenBank/DDBJ databases">
        <authorList>
            <person name="Amaro Gonzalez C."/>
        </authorList>
    </citation>
    <scope>NUCLEOTIDE SEQUENCE</scope>
</reference>
<name>A0A0E9U0Q1_ANGAN</name>
<reference evidence="1" key="2">
    <citation type="journal article" date="2015" name="Fish Shellfish Immunol.">
        <title>Early steps in the European eel (Anguilla anguilla)-Vibrio vulnificus interaction in the gills: Role of the RtxA13 toxin.</title>
        <authorList>
            <person name="Callol A."/>
            <person name="Pajuelo D."/>
            <person name="Ebbesson L."/>
            <person name="Teles M."/>
            <person name="MacKenzie S."/>
            <person name="Amaro C."/>
        </authorList>
    </citation>
    <scope>NUCLEOTIDE SEQUENCE</scope>
</reference>
<accession>A0A0E9U0Q1</accession>